<gene>
    <name evidence="1" type="ORF">AAFF_G00163910</name>
</gene>
<sequence length="135" mass="15133">MISNLHLPLQQASSHVRSTAVIQFIPPGSCDTTGRIQRVTPFGQRLKFKRQRARRESERAVQDRTARQTDHHVVETAVVAQAYGHNDRAVGSSSTWVNIQAVLECRHQENHSLKSPRLVCSDQPGRFLRAEGNVG</sequence>
<protein>
    <submittedName>
        <fullName evidence="1">Uncharacterized protein</fullName>
    </submittedName>
</protein>
<accession>A0AAD7WWI6</accession>
<reference evidence="1" key="1">
    <citation type="journal article" date="2023" name="Science">
        <title>Genome structures resolve the early diversification of teleost fishes.</title>
        <authorList>
            <person name="Parey E."/>
            <person name="Louis A."/>
            <person name="Montfort J."/>
            <person name="Bouchez O."/>
            <person name="Roques C."/>
            <person name="Iampietro C."/>
            <person name="Lluch J."/>
            <person name="Castinel A."/>
            <person name="Donnadieu C."/>
            <person name="Desvignes T."/>
            <person name="Floi Bucao C."/>
            <person name="Jouanno E."/>
            <person name="Wen M."/>
            <person name="Mejri S."/>
            <person name="Dirks R."/>
            <person name="Jansen H."/>
            <person name="Henkel C."/>
            <person name="Chen W.J."/>
            <person name="Zahm M."/>
            <person name="Cabau C."/>
            <person name="Klopp C."/>
            <person name="Thompson A.W."/>
            <person name="Robinson-Rechavi M."/>
            <person name="Braasch I."/>
            <person name="Lecointre G."/>
            <person name="Bobe J."/>
            <person name="Postlethwait J.H."/>
            <person name="Berthelot C."/>
            <person name="Roest Crollius H."/>
            <person name="Guiguen Y."/>
        </authorList>
    </citation>
    <scope>NUCLEOTIDE SEQUENCE</scope>
    <source>
        <strain evidence="1">NC1722</strain>
    </source>
</reference>
<evidence type="ECO:0000313" key="2">
    <source>
        <dbReference type="Proteomes" id="UP001221898"/>
    </source>
</evidence>
<organism evidence="1 2">
    <name type="scientific">Aldrovandia affinis</name>
    <dbReference type="NCBI Taxonomy" id="143900"/>
    <lineage>
        <taxon>Eukaryota</taxon>
        <taxon>Metazoa</taxon>
        <taxon>Chordata</taxon>
        <taxon>Craniata</taxon>
        <taxon>Vertebrata</taxon>
        <taxon>Euteleostomi</taxon>
        <taxon>Actinopterygii</taxon>
        <taxon>Neopterygii</taxon>
        <taxon>Teleostei</taxon>
        <taxon>Notacanthiformes</taxon>
        <taxon>Halosauridae</taxon>
        <taxon>Aldrovandia</taxon>
    </lineage>
</organism>
<name>A0AAD7WWI6_9TELE</name>
<proteinExistence type="predicted"/>
<dbReference type="AlphaFoldDB" id="A0AAD7WWI6"/>
<comment type="caution">
    <text evidence="1">The sequence shown here is derived from an EMBL/GenBank/DDBJ whole genome shotgun (WGS) entry which is preliminary data.</text>
</comment>
<dbReference type="Proteomes" id="UP001221898">
    <property type="component" value="Unassembled WGS sequence"/>
</dbReference>
<dbReference type="EMBL" id="JAINUG010000022">
    <property type="protein sequence ID" value="KAJ8411583.1"/>
    <property type="molecule type" value="Genomic_DNA"/>
</dbReference>
<evidence type="ECO:0000313" key="1">
    <source>
        <dbReference type="EMBL" id="KAJ8411583.1"/>
    </source>
</evidence>
<keyword evidence="2" id="KW-1185">Reference proteome</keyword>